<dbReference type="GO" id="GO:0005524">
    <property type="term" value="F:ATP binding"/>
    <property type="evidence" value="ECO:0007669"/>
    <property type="project" value="UniProtKB-KW"/>
</dbReference>
<dbReference type="PANTHER" id="PTHR42798:SF7">
    <property type="entry name" value="ALPHA-D-RIBOSE 1-METHYLPHOSPHONATE 5-TRIPHOSPHATE SYNTHASE SUBUNIT PHNL"/>
    <property type="match status" value="1"/>
</dbReference>
<dbReference type="OrthoDB" id="9791546at2"/>
<sequence>MNIIECIDLCKIYKRKEPKTGLAISEKNKKVIQTVALDKINFTVKKGEFTIIMGPSGSGKSTLLNTISTIDIPTKGKVLINGTNINKLLTHEISNFRSKELGFIFQNFNVLHNLTVLENISLPLSVSGDKTSAEVNEIVTEISKKVGIEHLLSKYPSECSGGQVQRISIARALVNNPELILADEPTGNLDSQNSHEILSIIKDLNEKENKTIIMVTHDNMIASYGKRVIFLRDGKIEHELLRGNLSQSEFFYKIVEINSKESRMLFK</sequence>
<reference evidence="6 7" key="1">
    <citation type="submission" date="2016-02" db="EMBL/GenBank/DDBJ databases">
        <title>Genome sequence of Clostridium thermobutyricum DSM 4928.</title>
        <authorList>
            <person name="Poehlein A."/>
            <person name="Daniel R."/>
        </authorList>
    </citation>
    <scope>NUCLEOTIDE SEQUENCE [LARGE SCALE GENOMIC DNA]</scope>
    <source>
        <strain evidence="6 7">DSM 4928</strain>
    </source>
</reference>
<evidence type="ECO:0000313" key="6">
    <source>
        <dbReference type="EMBL" id="OPX46987.1"/>
    </source>
</evidence>
<dbReference type="Pfam" id="PF00005">
    <property type="entry name" value="ABC_tran"/>
    <property type="match status" value="1"/>
</dbReference>
<dbReference type="CDD" id="cd03255">
    <property type="entry name" value="ABC_MJ0796_LolCDE_FtsE"/>
    <property type="match status" value="1"/>
</dbReference>
<dbReference type="GO" id="GO:0022857">
    <property type="term" value="F:transmembrane transporter activity"/>
    <property type="evidence" value="ECO:0007669"/>
    <property type="project" value="UniProtKB-ARBA"/>
</dbReference>
<dbReference type="GO" id="GO:0016887">
    <property type="term" value="F:ATP hydrolysis activity"/>
    <property type="evidence" value="ECO:0007669"/>
    <property type="project" value="InterPro"/>
</dbReference>
<evidence type="ECO:0000259" key="5">
    <source>
        <dbReference type="PROSITE" id="PS50893"/>
    </source>
</evidence>
<dbReference type="EMBL" id="LTAY01000059">
    <property type="protein sequence ID" value="OPX46987.1"/>
    <property type="molecule type" value="Genomic_DNA"/>
</dbReference>
<dbReference type="AlphaFoldDB" id="A0A1V4SUT7"/>
<dbReference type="InterPro" id="IPR003593">
    <property type="entry name" value="AAA+_ATPase"/>
</dbReference>
<name>A0A1V4SUT7_9CLOT</name>
<feature type="domain" description="ABC transporter" evidence="5">
    <location>
        <begin position="22"/>
        <end position="258"/>
    </location>
</feature>
<keyword evidence="4 6" id="KW-0067">ATP-binding</keyword>
<evidence type="ECO:0000256" key="3">
    <source>
        <dbReference type="ARBA" id="ARBA00022741"/>
    </source>
</evidence>
<keyword evidence="3" id="KW-0547">Nucleotide-binding</keyword>
<dbReference type="RefSeq" id="WP_080023485.1">
    <property type="nucleotide sequence ID" value="NZ_LTAY01000059.1"/>
</dbReference>
<dbReference type="Gene3D" id="3.40.50.300">
    <property type="entry name" value="P-loop containing nucleotide triphosphate hydrolases"/>
    <property type="match status" value="1"/>
</dbReference>
<dbReference type="PANTHER" id="PTHR42798">
    <property type="entry name" value="LIPOPROTEIN-RELEASING SYSTEM ATP-BINDING PROTEIN LOLD"/>
    <property type="match status" value="1"/>
</dbReference>
<keyword evidence="2" id="KW-0813">Transport</keyword>
<gene>
    <name evidence="6" type="primary">yxdL_2</name>
    <name evidence="6" type="ORF">CLTHE_22250</name>
</gene>
<evidence type="ECO:0000256" key="4">
    <source>
        <dbReference type="ARBA" id="ARBA00022840"/>
    </source>
</evidence>
<dbReference type="GO" id="GO:0098796">
    <property type="term" value="C:membrane protein complex"/>
    <property type="evidence" value="ECO:0007669"/>
    <property type="project" value="UniProtKB-ARBA"/>
</dbReference>
<dbReference type="PROSITE" id="PS50893">
    <property type="entry name" value="ABC_TRANSPORTER_2"/>
    <property type="match status" value="1"/>
</dbReference>
<evidence type="ECO:0000256" key="2">
    <source>
        <dbReference type="ARBA" id="ARBA00022448"/>
    </source>
</evidence>
<dbReference type="InterPro" id="IPR003439">
    <property type="entry name" value="ABC_transporter-like_ATP-bd"/>
</dbReference>
<dbReference type="SUPFAM" id="SSF52540">
    <property type="entry name" value="P-loop containing nucleoside triphosphate hydrolases"/>
    <property type="match status" value="1"/>
</dbReference>
<protein>
    <submittedName>
        <fullName evidence="6">ABC transporter ATP-binding protein YxdL</fullName>
    </submittedName>
</protein>
<evidence type="ECO:0000313" key="7">
    <source>
        <dbReference type="Proteomes" id="UP000191448"/>
    </source>
</evidence>
<dbReference type="InterPro" id="IPR027417">
    <property type="entry name" value="P-loop_NTPase"/>
</dbReference>
<proteinExistence type="inferred from homology"/>
<comment type="caution">
    <text evidence="6">The sequence shown here is derived from an EMBL/GenBank/DDBJ whole genome shotgun (WGS) entry which is preliminary data.</text>
</comment>
<evidence type="ECO:0000256" key="1">
    <source>
        <dbReference type="ARBA" id="ARBA00005417"/>
    </source>
</evidence>
<dbReference type="SMART" id="SM00382">
    <property type="entry name" value="AAA"/>
    <property type="match status" value="1"/>
</dbReference>
<dbReference type="Proteomes" id="UP000191448">
    <property type="component" value="Unassembled WGS sequence"/>
</dbReference>
<accession>A0A1V4SUT7</accession>
<dbReference type="FunFam" id="3.40.50.300:FF:000032">
    <property type="entry name" value="Export ABC transporter ATP-binding protein"/>
    <property type="match status" value="1"/>
</dbReference>
<comment type="similarity">
    <text evidence="1">Belongs to the ABC transporter superfamily.</text>
</comment>
<dbReference type="InterPro" id="IPR017911">
    <property type="entry name" value="MacB-like_ATP-bd"/>
</dbReference>
<organism evidence="6 7">
    <name type="scientific">Clostridium thermobutyricum DSM 4928</name>
    <dbReference type="NCBI Taxonomy" id="1121339"/>
    <lineage>
        <taxon>Bacteria</taxon>
        <taxon>Bacillati</taxon>
        <taxon>Bacillota</taxon>
        <taxon>Clostridia</taxon>
        <taxon>Eubacteriales</taxon>
        <taxon>Clostridiaceae</taxon>
        <taxon>Clostridium</taxon>
    </lineage>
</organism>